<dbReference type="Proteomes" id="UP000032668">
    <property type="component" value="Unassembled WGS sequence"/>
</dbReference>
<keyword evidence="2" id="KW-0547">Nucleotide-binding</keyword>
<dbReference type="PANTHER" id="PTHR12358:SF106">
    <property type="entry name" value="LIPID KINASE YEGS"/>
    <property type="match status" value="1"/>
</dbReference>
<dbReference type="InterPro" id="IPR045540">
    <property type="entry name" value="YegS/DAGK_C"/>
</dbReference>
<protein>
    <submittedName>
        <fullName evidence="6">Diacylglycerol/sphingosine kinase</fullName>
    </submittedName>
</protein>
<comment type="caution">
    <text evidence="6">The sequence shown here is derived from an EMBL/GenBank/DDBJ whole genome shotgun (WGS) entry which is preliminary data.</text>
</comment>
<evidence type="ECO:0000313" key="7">
    <source>
        <dbReference type="Proteomes" id="UP000032668"/>
    </source>
</evidence>
<name>A0A0D6PKK2_9PROT</name>
<dbReference type="SUPFAM" id="SSF111331">
    <property type="entry name" value="NAD kinase/diacylglycerol kinase-like"/>
    <property type="match status" value="1"/>
</dbReference>
<dbReference type="Pfam" id="PF00781">
    <property type="entry name" value="DAGK_cat"/>
    <property type="match status" value="1"/>
</dbReference>
<evidence type="ECO:0000256" key="3">
    <source>
        <dbReference type="ARBA" id="ARBA00022777"/>
    </source>
</evidence>
<organism evidence="6 7">
    <name type="scientific">Acidocella aminolytica 101 = DSM 11237</name>
    <dbReference type="NCBI Taxonomy" id="1120923"/>
    <lineage>
        <taxon>Bacteria</taxon>
        <taxon>Pseudomonadati</taxon>
        <taxon>Pseudomonadota</taxon>
        <taxon>Alphaproteobacteria</taxon>
        <taxon>Acetobacterales</taxon>
        <taxon>Acidocellaceae</taxon>
        <taxon>Acidocella</taxon>
    </lineage>
</organism>
<dbReference type="EMBL" id="BANC01000087">
    <property type="protein sequence ID" value="GAN81264.1"/>
    <property type="molecule type" value="Genomic_DNA"/>
</dbReference>
<keyword evidence="1" id="KW-0808">Transferase</keyword>
<dbReference type="OrthoDB" id="9815110at2"/>
<dbReference type="GO" id="GO:0005524">
    <property type="term" value="F:ATP binding"/>
    <property type="evidence" value="ECO:0007669"/>
    <property type="project" value="UniProtKB-KW"/>
</dbReference>
<evidence type="ECO:0000256" key="1">
    <source>
        <dbReference type="ARBA" id="ARBA00022679"/>
    </source>
</evidence>
<dbReference type="InterPro" id="IPR050187">
    <property type="entry name" value="Lipid_Phosphate_FormReg"/>
</dbReference>
<dbReference type="GO" id="GO:0005886">
    <property type="term" value="C:plasma membrane"/>
    <property type="evidence" value="ECO:0007669"/>
    <property type="project" value="TreeGrafter"/>
</dbReference>
<dbReference type="InterPro" id="IPR016064">
    <property type="entry name" value="NAD/diacylglycerol_kinase_sf"/>
</dbReference>
<dbReference type="STRING" id="1120923.SAMN02746095_01355"/>
<evidence type="ECO:0000256" key="4">
    <source>
        <dbReference type="ARBA" id="ARBA00022840"/>
    </source>
</evidence>
<evidence type="ECO:0000313" key="6">
    <source>
        <dbReference type="EMBL" id="GAN81264.1"/>
    </source>
</evidence>
<dbReference type="Gene3D" id="3.40.50.10330">
    <property type="entry name" value="Probable inorganic polyphosphate/atp-NAD kinase, domain 1"/>
    <property type="match status" value="1"/>
</dbReference>
<dbReference type="Pfam" id="PF19279">
    <property type="entry name" value="YegS_C"/>
    <property type="match status" value="1"/>
</dbReference>
<accession>A0A0D6PKK2</accession>
<dbReference type="GO" id="GO:0016301">
    <property type="term" value="F:kinase activity"/>
    <property type="evidence" value="ECO:0007669"/>
    <property type="project" value="UniProtKB-KW"/>
</dbReference>
<dbReference type="InterPro" id="IPR017438">
    <property type="entry name" value="ATP-NAD_kinase_N"/>
</dbReference>
<dbReference type="AlphaFoldDB" id="A0A0D6PKK2"/>
<dbReference type="PANTHER" id="PTHR12358">
    <property type="entry name" value="SPHINGOSINE KINASE"/>
    <property type="match status" value="1"/>
</dbReference>
<keyword evidence="3 6" id="KW-0418">Kinase</keyword>
<dbReference type="RefSeq" id="WP_052948414.1">
    <property type="nucleotide sequence ID" value="NZ_BANC01000087.1"/>
</dbReference>
<sequence length="291" mass="30428">MLVIFNPVAGRRRAASLWHVLDLLVENGVKIEVAETQYAGHATELAREAARDGAFMVVAAGGDGTIAEVANGLLGSETALGIIPLGTANVLAKEYRLSTSARGIANTLAYKRCRRLWPGVAQLQGQTPHVFVQMLGLGFDGAVVKGVRPLLKRAIGKGAYVWQSLWESVAYGFPLVRVTVDGMAHQAASVVVSKGRLYGGPYLLAPEAHPEAPGFQVVLFEKPGTWPALLTGAALPLGLLPRCPGVRVVSGSHVEFAVPNEGILTQADGDALSATPCGVISAEAPISLIVG</sequence>
<proteinExistence type="predicted"/>
<dbReference type="SMART" id="SM00046">
    <property type="entry name" value="DAGKc"/>
    <property type="match status" value="1"/>
</dbReference>
<keyword evidence="7" id="KW-1185">Reference proteome</keyword>
<keyword evidence="4" id="KW-0067">ATP-binding</keyword>
<evidence type="ECO:0000259" key="5">
    <source>
        <dbReference type="PROSITE" id="PS50146"/>
    </source>
</evidence>
<dbReference type="InterPro" id="IPR001206">
    <property type="entry name" value="Diacylglycerol_kinase_cat_dom"/>
</dbReference>
<dbReference type="PROSITE" id="PS50146">
    <property type="entry name" value="DAGK"/>
    <property type="match status" value="1"/>
</dbReference>
<feature type="domain" description="DAGKc" evidence="5">
    <location>
        <begin position="1"/>
        <end position="125"/>
    </location>
</feature>
<gene>
    <name evidence="6" type="ORF">Aam_089_057</name>
</gene>
<dbReference type="Gene3D" id="2.60.200.40">
    <property type="match status" value="1"/>
</dbReference>
<reference evidence="6 7" key="1">
    <citation type="submission" date="2012-11" db="EMBL/GenBank/DDBJ databases">
        <title>Whole genome sequence of Acidocella aminolytica 101 = DSM 11237.</title>
        <authorList>
            <person name="Azuma Y."/>
            <person name="Higashiura N."/>
            <person name="Hirakawa H."/>
            <person name="Matsushita K."/>
        </authorList>
    </citation>
    <scope>NUCLEOTIDE SEQUENCE [LARGE SCALE GENOMIC DNA]</scope>
    <source>
        <strain evidence="7">101 / DSM 11237</strain>
    </source>
</reference>
<evidence type="ECO:0000256" key="2">
    <source>
        <dbReference type="ARBA" id="ARBA00022741"/>
    </source>
</evidence>